<sequence length="1315" mass="149205">MDISPAGNSGKKRTLDETYLSLQCSTSFPSPKLGRSDSRSGSSKAGADVSSKEDVYVQKERLFEKVLTPSDVGKLNRLVIPTQHAEKYFPLDHSSHEKGRLLLIEDPTGKTWRFRYSYWSSSQSYVMTKGWSRFVKENQLEAGDTVSFWKEVGEHACHRLFIDWEHQPRSGSRYGSSKAGAGVSSKEDVYVQKEHLFEKVLTPSDVGELNRLVIPTQHAEKCFPLDHSSGETNRKLSFQSSTGETRLFGYSYWDSSQSYVLTKGWSQFVKEKKLEAGDTVSFWQGVGEHACHRLFIDWKHHPRLPMGSQLINHGLPMGLDSVSVGSGQATNKIVRLFGVDLWYGTDVSSDLKLMPNWQSMGTSSRVPLLELSSQSVNESSSSASASSIKSHTLSLESCISVVLKKIEACMVPELLQKMGIIFPASKKWEPVFIELKGYMKEIEKVLILIQMTGEQLPNSGTSQSWLDQMTQAVSDVEKLIDGFACQIGETNEEISAGDDSLISIVKQLKEMSFEFRNLLESNQEISLAGKEKSRWFPQRNQKDNYDTSNTEDPANQSQYFANKKVGGAIGREAERKMLREWSLEPYTNTAITIYGMAGMGKTTLAKEFYMDEATRSSFYGHAWISISKNFGIGDLLRKIINELLYTEKGYNVDSNVSDYERLLEEICSYLQKGIYLLVLDDLWDKDLWLLLNSAFSSMNTKSRVVITTRRKDIASLAHANFNRVIHLQNLTYKEARDLLFKETFSVLERAEHCSVDLMNLAEEFVNICGGWPLAIVSIASVLKSKIDKAEWTSFKNELHMHMNNNPTLKGVVDAFSVSFNDLPSHLKNCFLHCSIVPVITKKWIIKLWVAEGFIMDVRDTEETVEEVAMQCIKELVNHCLLEVIDWNSDGEPKRLQMNKVVRVIALNMAVKEKFGTALKKDYCNEINSQIRRLSIWDCEGTLRLPEGFQLLRSLFLFGCREMESSLTDALSTCRLLRVLCLRSMKITTLPRCVAELFNLHYLDLRHSEVTNIPESFEKLEKLETLDLRCCVPVRLPLGLRKLHRLRHLLLRTPLSYDDRYSLIDTDTCVLKYLQTLKGMVATKDAIHLVNLKQLRSLSVFVPETNTSSQQLWVSLVQLNRLTSLEIVYERNASLQINWGILSKLAKLHFKGKIIQMSSEFFNAFPKLIVLKMTGSELVIDPLPFFSSLSNLVELCLNDTYRGSGLTFRKDCFLKLKHLTLAEIEQPISLCIEEGAMQSLHTLELSYIKQLKEVPKGLIYLTSLSKLFICEVPQISEEKLQVVYHGACNVPKIDFLSSPRKGVPSRLESRTGAVML</sequence>
<evidence type="ECO:0000313" key="10">
    <source>
        <dbReference type="EMBL" id="KAJ4782619.1"/>
    </source>
</evidence>
<evidence type="ECO:0000259" key="9">
    <source>
        <dbReference type="PROSITE" id="PS50863"/>
    </source>
</evidence>
<evidence type="ECO:0000256" key="5">
    <source>
        <dbReference type="ARBA" id="ARBA00023125"/>
    </source>
</evidence>
<evidence type="ECO:0000256" key="2">
    <source>
        <dbReference type="ARBA" id="ARBA00022737"/>
    </source>
</evidence>
<keyword evidence="3" id="KW-0611">Plant defense</keyword>
<reference evidence="10" key="1">
    <citation type="submission" date="2022-08" db="EMBL/GenBank/DDBJ databases">
        <authorList>
            <person name="Marques A."/>
        </authorList>
    </citation>
    <scope>NUCLEOTIDE SEQUENCE</scope>
    <source>
        <strain evidence="10">RhyPub2mFocal</strain>
        <tissue evidence="10">Leaves</tissue>
    </source>
</reference>
<keyword evidence="7" id="KW-0539">Nucleus</keyword>
<keyword evidence="5" id="KW-0238">DNA-binding</keyword>
<evidence type="ECO:0000313" key="11">
    <source>
        <dbReference type="Proteomes" id="UP001140206"/>
    </source>
</evidence>
<feature type="region of interest" description="Disordered" evidence="8">
    <location>
        <begin position="538"/>
        <end position="557"/>
    </location>
</feature>
<evidence type="ECO:0000256" key="1">
    <source>
        <dbReference type="ARBA" id="ARBA00004123"/>
    </source>
</evidence>
<dbReference type="Pfam" id="PF02362">
    <property type="entry name" value="B3"/>
    <property type="match status" value="2"/>
</dbReference>
<evidence type="ECO:0000256" key="6">
    <source>
        <dbReference type="ARBA" id="ARBA00023163"/>
    </source>
</evidence>
<dbReference type="CDD" id="cd10017">
    <property type="entry name" value="B3_DNA"/>
    <property type="match status" value="2"/>
</dbReference>
<dbReference type="GO" id="GO:0006952">
    <property type="term" value="P:defense response"/>
    <property type="evidence" value="ECO:0007669"/>
    <property type="project" value="UniProtKB-KW"/>
</dbReference>
<dbReference type="PANTHER" id="PTHR31140:SF139">
    <property type="entry name" value="B3 DOMAIN-CONTAINING PROTEIN OS02G0455900-RELATED"/>
    <property type="match status" value="1"/>
</dbReference>
<keyword evidence="4" id="KW-0805">Transcription regulation</keyword>
<dbReference type="InterPro" id="IPR027417">
    <property type="entry name" value="P-loop_NTPase"/>
</dbReference>
<dbReference type="InterPro" id="IPR058922">
    <property type="entry name" value="WHD_DRP"/>
</dbReference>
<dbReference type="InterPro" id="IPR055414">
    <property type="entry name" value="LRR_R13L4/SHOC2-like"/>
</dbReference>
<dbReference type="Gene3D" id="1.10.10.10">
    <property type="entry name" value="Winged helix-like DNA-binding domain superfamily/Winged helix DNA-binding domain"/>
    <property type="match status" value="1"/>
</dbReference>
<dbReference type="Gene3D" id="3.80.10.10">
    <property type="entry name" value="Ribonuclease Inhibitor"/>
    <property type="match status" value="2"/>
</dbReference>
<evidence type="ECO:0000256" key="8">
    <source>
        <dbReference type="SAM" id="MobiDB-lite"/>
    </source>
</evidence>
<dbReference type="Gene3D" id="2.40.330.10">
    <property type="entry name" value="DNA-binding pseudobarrel domain"/>
    <property type="match status" value="2"/>
</dbReference>
<name>A0AAV8ETI4_9POAL</name>
<feature type="domain" description="TF-B3" evidence="9">
    <location>
        <begin position="197"/>
        <end position="299"/>
    </location>
</feature>
<evidence type="ECO:0000256" key="4">
    <source>
        <dbReference type="ARBA" id="ARBA00023015"/>
    </source>
</evidence>
<evidence type="ECO:0000256" key="3">
    <source>
        <dbReference type="ARBA" id="ARBA00022821"/>
    </source>
</evidence>
<accession>A0AAV8ETI4</accession>
<dbReference type="InterPro" id="IPR015300">
    <property type="entry name" value="DNA-bd_pseudobarrel_sf"/>
</dbReference>
<dbReference type="Gene3D" id="3.40.50.300">
    <property type="entry name" value="P-loop containing nucleotide triphosphate hydrolases"/>
    <property type="match status" value="1"/>
</dbReference>
<dbReference type="Pfam" id="PF00931">
    <property type="entry name" value="NB-ARC"/>
    <property type="match status" value="1"/>
</dbReference>
<dbReference type="GO" id="GO:0003677">
    <property type="term" value="F:DNA binding"/>
    <property type="evidence" value="ECO:0007669"/>
    <property type="project" value="UniProtKB-KW"/>
</dbReference>
<dbReference type="SUPFAM" id="SSF52540">
    <property type="entry name" value="P-loop containing nucleoside triphosphate hydrolases"/>
    <property type="match status" value="1"/>
</dbReference>
<dbReference type="SUPFAM" id="SSF101936">
    <property type="entry name" value="DNA-binding pseudobarrel domain"/>
    <property type="match status" value="2"/>
</dbReference>
<keyword evidence="11" id="KW-1185">Reference proteome</keyword>
<dbReference type="InterPro" id="IPR036388">
    <property type="entry name" value="WH-like_DNA-bd_sf"/>
</dbReference>
<evidence type="ECO:0000256" key="7">
    <source>
        <dbReference type="ARBA" id="ARBA00023242"/>
    </source>
</evidence>
<dbReference type="GO" id="GO:0003700">
    <property type="term" value="F:DNA-binding transcription factor activity"/>
    <property type="evidence" value="ECO:0007669"/>
    <property type="project" value="InterPro"/>
</dbReference>
<dbReference type="InterPro" id="IPR044800">
    <property type="entry name" value="LEC2-like"/>
</dbReference>
<dbReference type="PROSITE" id="PS50863">
    <property type="entry name" value="B3"/>
    <property type="match status" value="2"/>
</dbReference>
<dbReference type="GO" id="GO:0005634">
    <property type="term" value="C:nucleus"/>
    <property type="evidence" value="ECO:0007669"/>
    <property type="project" value="UniProtKB-SubCell"/>
</dbReference>
<dbReference type="Pfam" id="PF23559">
    <property type="entry name" value="WHD_DRP"/>
    <property type="match status" value="1"/>
</dbReference>
<dbReference type="InterPro" id="IPR042197">
    <property type="entry name" value="Apaf_helical"/>
</dbReference>
<comment type="caution">
    <text evidence="10">The sequence shown here is derived from an EMBL/GenBank/DDBJ whole genome shotgun (WGS) entry which is preliminary data.</text>
</comment>
<dbReference type="InterPro" id="IPR032675">
    <property type="entry name" value="LRR_dom_sf"/>
</dbReference>
<dbReference type="SMART" id="SM01019">
    <property type="entry name" value="B3"/>
    <property type="match status" value="2"/>
</dbReference>
<dbReference type="InterPro" id="IPR003340">
    <property type="entry name" value="B3_DNA-bd"/>
</dbReference>
<proteinExistence type="predicted"/>
<feature type="region of interest" description="Disordered" evidence="8">
    <location>
        <begin position="25"/>
        <end position="50"/>
    </location>
</feature>
<organism evidence="10 11">
    <name type="scientific">Rhynchospora pubera</name>
    <dbReference type="NCBI Taxonomy" id="906938"/>
    <lineage>
        <taxon>Eukaryota</taxon>
        <taxon>Viridiplantae</taxon>
        <taxon>Streptophyta</taxon>
        <taxon>Embryophyta</taxon>
        <taxon>Tracheophyta</taxon>
        <taxon>Spermatophyta</taxon>
        <taxon>Magnoliopsida</taxon>
        <taxon>Liliopsida</taxon>
        <taxon>Poales</taxon>
        <taxon>Cyperaceae</taxon>
        <taxon>Cyperoideae</taxon>
        <taxon>Rhynchosporeae</taxon>
        <taxon>Rhynchospora</taxon>
    </lineage>
</organism>
<dbReference type="Proteomes" id="UP001140206">
    <property type="component" value="Chromosome 3"/>
</dbReference>
<feature type="domain" description="TF-B3" evidence="9">
    <location>
        <begin position="63"/>
        <end position="165"/>
    </location>
</feature>
<dbReference type="GO" id="GO:0043531">
    <property type="term" value="F:ADP binding"/>
    <property type="evidence" value="ECO:0007669"/>
    <property type="project" value="InterPro"/>
</dbReference>
<protein>
    <submittedName>
        <fullName evidence="10">NBS-LRR-like resistance protein</fullName>
    </submittedName>
</protein>
<gene>
    <name evidence="10" type="ORF">LUZ62_066876</name>
</gene>
<keyword evidence="6" id="KW-0804">Transcription</keyword>
<dbReference type="PANTHER" id="PTHR31140">
    <property type="entry name" value="B3 DOMAIN-CONTAINING TRANSCRIPTION FACTOR ABI3"/>
    <property type="match status" value="1"/>
</dbReference>
<dbReference type="SUPFAM" id="SSF52058">
    <property type="entry name" value="L domain-like"/>
    <property type="match status" value="1"/>
</dbReference>
<feature type="compositionally biased region" description="Polar residues" evidence="8">
    <location>
        <begin position="546"/>
        <end position="557"/>
    </location>
</feature>
<comment type="subcellular location">
    <subcellularLocation>
        <location evidence="1">Nucleus</location>
    </subcellularLocation>
</comment>
<dbReference type="PRINTS" id="PR00364">
    <property type="entry name" value="DISEASERSIST"/>
</dbReference>
<keyword evidence="2" id="KW-0677">Repeat</keyword>
<dbReference type="Pfam" id="PF23598">
    <property type="entry name" value="LRR_14"/>
    <property type="match status" value="1"/>
</dbReference>
<dbReference type="Gene3D" id="1.10.8.430">
    <property type="entry name" value="Helical domain of apoptotic protease-activating factors"/>
    <property type="match status" value="1"/>
</dbReference>
<dbReference type="EMBL" id="JAMFTS010000003">
    <property type="protein sequence ID" value="KAJ4782619.1"/>
    <property type="molecule type" value="Genomic_DNA"/>
</dbReference>
<dbReference type="InterPro" id="IPR002182">
    <property type="entry name" value="NB-ARC"/>
</dbReference>